<dbReference type="AlphaFoldDB" id="A0A251SEB0"/>
<sequence length="61" mass="7094">MGFILKKTIKRNFISFHIVPLQSRKGSNRTKRGILQDYYIDSIDYGSGLASIRDIGYVWQK</sequence>
<evidence type="ECO:0000313" key="2">
    <source>
        <dbReference type="Proteomes" id="UP000215914"/>
    </source>
</evidence>
<name>A0A251SEB0_HELAN</name>
<reference evidence="2" key="1">
    <citation type="journal article" date="2017" name="Nature">
        <title>The sunflower genome provides insights into oil metabolism, flowering and Asterid evolution.</title>
        <authorList>
            <person name="Badouin H."/>
            <person name="Gouzy J."/>
            <person name="Grassa C.J."/>
            <person name="Murat F."/>
            <person name="Staton S.E."/>
            <person name="Cottret L."/>
            <person name="Lelandais-Briere C."/>
            <person name="Owens G.L."/>
            <person name="Carrere S."/>
            <person name="Mayjonade B."/>
            <person name="Legrand L."/>
            <person name="Gill N."/>
            <person name="Kane N.C."/>
            <person name="Bowers J.E."/>
            <person name="Hubner S."/>
            <person name="Bellec A."/>
            <person name="Berard A."/>
            <person name="Berges H."/>
            <person name="Blanchet N."/>
            <person name="Boniface M.C."/>
            <person name="Brunel D."/>
            <person name="Catrice O."/>
            <person name="Chaidir N."/>
            <person name="Claudel C."/>
            <person name="Donnadieu C."/>
            <person name="Faraut T."/>
            <person name="Fievet G."/>
            <person name="Helmstetter N."/>
            <person name="King M."/>
            <person name="Knapp S.J."/>
            <person name="Lai Z."/>
            <person name="Le Paslier M.C."/>
            <person name="Lippi Y."/>
            <person name="Lorenzon L."/>
            <person name="Mandel J.R."/>
            <person name="Marage G."/>
            <person name="Marchand G."/>
            <person name="Marquand E."/>
            <person name="Bret-Mestries E."/>
            <person name="Morien E."/>
            <person name="Nambeesan S."/>
            <person name="Nguyen T."/>
            <person name="Pegot-Espagnet P."/>
            <person name="Pouilly N."/>
            <person name="Raftis F."/>
            <person name="Sallet E."/>
            <person name="Schiex T."/>
            <person name="Thomas J."/>
            <person name="Vandecasteele C."/>
            <person name="Vares D."/>
            <person name="Vear F."/>
            <person name="Vautrin S."/>
            <person name="Crespi M."/>
            <person name="Mangin B."/>
            <person name="Burke J.M."/>
            <person name="Salse J."/>
            <person name="Munos S."/>
            <person name="Vincourt P."/>
            <person name="Rieseberg L.H."/>
            <person name="Langlade N.B."/>
        </authorList>
    </citation>
    <scope>NUCLEOTIDE SEQUENCE [LARGE SCALE GENOMIC DNA]</scope>
    <source>
        <strain evidence="2">cv. SF193</strain>
    </source>
</reference>
<dbReference type="InParanoid" id="A0A251SEB0"/>
<keyword evidence="2" id="KW-1185">Reference proteome</keyword>
<organism evidence="1 2">
    <name type="scientific">Helianthus annuus</name>
    <name type="common">Common sunflower</name>
    <dbReference type="NCBI Taxonomy" id="4232"/>
    <lineage>
        <taxon>Eukaryota</taxon>
        <taxon>Viridiplantae</taxon>
        <taxon>Streptophyta</taxon>
        <taxon>Embryophyta</taxon>
        <taxon>Tracheophyta</taxon>
        <taxon>Spermatophyta</taxon>
        <taxon>Magnoliopsida</taxon>
        <taxon>eudicotyledons</taxon>
        <taxon>Gunneridae</taxon>
        <taxon>Pentapetalae</taxon>
        <taxon>asterids</taxon>
        <taxon>campanulids</taxon>
        <taxon>Asterales</taxon>
        <taxon>Asteraceae</taxon>
        <taxon>Asteroideae</taxon>
        <taxon>Heliantheae alliance</taxon>
        <taxon>Heliantheae</taxon>
        <taxon>Helianthus</taxon>
    </lineage>
</organism>
<proteinExistence type="predicted"/>
<dbReference type="Proteomes" id="UP000215914">
    <property type="component" value="Chromosome 14"/>
</dbReference>
<gene>
    <name evidence="1" type="ORF">HannXRQ_Chr14g0430461</name>
</gene>
<evidence type="ECO:0000313" key="1">
    <source>
        <dbReference type="EMBL" id="OTF97063.1"/>
    </source>
</evidence>
<accession>A0A251SEB0</accession>
<protein>
    <submittedName>
        <fullName evidence="1">Uncharacterized protein</fullName>
    </submittedName>
</protein>
<dbReference type="EMBL" id="CM007903">
    <property type="protein sequence ID" value="OTF97063.1"/>
    <property type="molecule type" value="Genomic_DNA"/>
</dbReference>